<dbReference type="InterPro" id="IPR018247">
    <property type="entry name" value="EF_Hand_1_Ca_BS"/>
</dbReference>
<accession>A0A9D8KGM2</accession>
<protein>
    <submittedName>
        <fullName evidence="3">Prepilin-type N-terminal cleavage/methylation domain-containing protein</fullName>
    </submittedName>
</protein>
<feature type="transmembrane region" description="Helical" evidence="2">
    <location>
        <begin position="20"/>
        <end position="41"/>
    </location>
</feature>
<evidence type="ECO:0000313" key="3">
    <source>
        <dbReference type="EMBL" id="MBN1574675.1"/>
    </source>
</evidence>
<gene>
    <name evidence="3" type="ORF">JW984_15870</name>
</gene>
<dbReference type="InterPro" id="IPR013783">
    <property type="entry name" value="Ig-like_fold"/>
</dbReference>
<proteinExistence type="predicted"/>
<evidence type="ECO:0000256" key="2">
    <source>
        <dbReference type="SAM" id="Phobius"/>
    </source>
</evidence>
<organism evidence="3 4">
    <name type="scientific">Candidatus Zymogenus saltonus</name>
    <dbReference type="NCBI Taxonomy" id="2844893"/>
    <lineage>
        <taxon>Bacteria</taxon>
        <taxon>Deltaproteobacteria</taxon>
        <taxon>Candidatus Zymogenia</taxon>
        <taxon>Candidatus Zymogeniales</taxon>
        <taxon>Candidatus Zymogenaceae</taxon>
        <taxon>Candidatus Zymogenus</taxon>
    </lineage>
</organism>
<dbReference type="InterPro" id="IPR012902">
    <property type="entry name" value="N_methyl_site"/>
</dbReference>
<reference evidence="3" key="2">
    <citation type="submission" date="2021-01" db="EMBL/GenBank/DDBJ databases">
        <authorList>
            <person name="Hahn C.R."/>
            <person name="Youssef N.H."/>
            <person name="Elshahed M."/>
        </authorList>
    </citation>
    <scope>NUCLEOTIDE SEQUENCE</scope>
    <source>
        <strain evidence="3">Zod_Metabat.24</strain>
    </source>
</reference>
<name>A0A9D8KGM2_9DELT</name>
<comment type="caution">
    <text evidence="3">The sequence shown here is derived from an EMBL/GenBank/DDBJ whole genome shotgun (WGS) entry which is preliminary data.</text>
</comment>
<dbReference type="Proteomes" id="UP000809273">
    <property type="component" value="Unassembled WGS sequence"/>
</dbReference>
<feature type="region of interest" description="Disordered" evidence="1">
    <location>
        <begin position="444"/>
        <end position="465"/>
    </location>
</feature>
<keyword evidence="2" id="KW-1133">Transmembrane helix</keyword>
<keyword evidence="2" id="KW-0812">Transmembrane</keyword>
<dbReference type="PROSITE" id="PS00409">
    <property type="entry name" value="PROKAR_NTER_METHYL"/>
    <property type="match status" value="1"/>
</dbReference>
<evidence type="ECO:0000256" key="1">
    <source>
        <dbReference type="SAM" id="MobiDB-lite"/>
    </source>
</evidence>
<keyword evidence="2" id="KW-0472">Membrane</keyword>
<reference evidence="3" key="1">
    <citation type="journal article" date="2021" name="Environ. Microbiol.">
        <title>Genomic characterization of three novel Desulfobacterota classes expand the metabolic and phylogenetic diversity of the phylum.</title>
        <authorList>
            <person name="Murphy C.L."/>
            <person name="Biggerstaff J."/>
            <person name="Eichhorn A."/>
            <person name="Ewing E."/>
            <person name="Shahan R."/>
            <person name="Soriano D."/>
            <person name="Stewart S."/>
            <person name="VanMol K."/>
            <person name="Walker R."/>
            <person name="Walters P."/>
            <person name="Elshahed M.S."/>
            <person name="Youssef N.H."/>
        </authorList>
    </citation>
    <scope>NUCLEOTIDE SEQUENCE</scope>
    <source>
        <strain evidence="3">Zod_Metabat.24</strain>
    </source>
</reference>
<evidence type="ECO:0000313" key="4">
    <source>
        <dbReference type="Proteomes" id="UP000809273"/>
    </source>
</evidence>
<dbReference type="Gene3D" id="2.60.40.10">
    <property type="entry name" value="Immunoglobulins"/>
    <property type="match status" value="1"/>
</dbReference>
<sequence>MEKIRKLIKCFGSKEGFTLVEILITVLISMIIMAAVFEVFIAQKRSYVTEGALLEVENTGHFAMEYLTRTVQNSGYNIKNGMKIESASDHYFTAVMDEDDDGVIQADEILTLAINTPYLDMEDDTPPTEIVHDPELNTLATGGPHEYYMDVYFDMDGDGNVKDSEVMLCGYDLDDTADDDAMGQMDAVKLYLNGPPYSLYRYTFKLHNESNVYNAATNPYIVNPKPDTIADNVENFIIRYYDEENLPLPVTTDDNGNRIVPKPPYILTREEMGRIRRVEFDLLIRSSKEDPKWNDDGTYPVGSVATYESGLPKGWSCGDSGFRDQEPFLTDCNGLTDWECFISHCNTKQYPTYGEFIPYSDHYRRLFLSASATPKNLILNPYGRLNLSATPPKLRCPDNEVELTATLKDKEGLPIANRKVNFYSTANLSLLDYSDVTSVDGEGNPMTDANGEVSGIKLRPDAPTGEAKKPVTITISADSTITANINGVDKEFPVYSSITVPFIVGPPATLEFKDVVISAYACDDAPYKAFEVYAKDCNGFEVDGAQIEFEFYDGGTSGTLGSNQVPGKYFIMESGGTRSYFDSGDPNIALEVEDESGMYKIWYEAPKIMDTSKTYPTSLGIKANATKYEDKPLADPEPDGWDTTVPTVAKEIVLETGLRPFYITADPPNYDDSGCRGNDTYVYVEGFDCGGYPVHKSSERDYEIYGEVENIADPSADTFGELTNKEEDSLSPPHYLPWDSDSLKFIAKYLVTGCANLDVVERIKLIAHKDTSGTEYTAPDVDEKEIDASLAECPEGLNLVLRAKGPHTDPYGSGEMTDGFFRDGCEYDNLDIEARIILNVPPTTNCDDVINNPVTFTITGGSSNARFLNTGTGVYDLITVQVYSNSEAKAIIPIKLLSGCSLTEITIMVHTDYGSYSATEYMILPVVPDEVLFMYRDSCYTERLTSANALRTGDTVYLEVRDCCRDTSALPDDLTVMVYEWTSTYEDVEYVTLTETGNNTGVFRGKVLTRGLPAGWASTDYDGVLDITNAGHINMRYWDTGGTLYIHNEAAPFVPTVVDRCAGGIKIMENFSTSADDGLTDDKARFPFFNENSSEWSGFSTANITESTSPVLVPDADTFKLLMMQFCDEFFISGSVPFKALWETPGTMFLPPSVQPPIGYVNSESFVWIDLDESVVGEDNSEMAWDQYTMNFRFKYIGGPDKPSYAPVDEVSVGDYYLPSSVDEGVIIIFRAAGGKETISAVDGSPTMDVLNRGYFVVWTKDSSGDPLVRFYRVDNPNWSSPDPVTLVINQVGNDVTPEAPNYFTKQYDDGNYHRIYGTFDGQYFDIWIDDQKLDFGTITGYSAHDRNFFYGTAGFGVKNIIAKFDNFQVCGCPPLTIVADDGTFPEGVEVELTITDVLTGYPAIAPVAWTVTPSNAGEFSSPSTGTTVGFTRETGDPFPEYFMATDANNCIAYLYPEPPTPACFIDDFEADKGYTLNTHPTDNWDVYGGNWWIRNFNGSWVVAEEYNSGTKLLILKNPAAEPYWQTSVDHATGTVIGTHDNYSMKADIYFDDDARAPSGGTMAGFIVRLQNNTHYYTVMLRNEYGDYGDNGDVDLRISRYNGSWNYRFGVDISNSTSSPAFPEDTLVTMKLDVDDNTIRVRLYDSTGSLYTYTDTGGPDAATANDGGNVDFTWTDSLDLFKTGRPAFRIYSDGAKYDNLEICPNP</sequence>
<dbReference type="PROSITE" id="PS00018">
    <property type="entry name" value="EF_HAND_1"/>
    <property type="match status" value="1"/>
</dbReference>
<dbReference type="EMBL" id="JAFGIX010000086">
    <property type="protein sequence ID" value="MBN1574675.1"/>
    <property type="molecule type" value="Genomic_DNA"/>
</dbReference>